<dbReference type="SUPFAM" id="SSF49313">
    <property type="entry name" value="Cadherin-like"/>
    <property type="match status" value="1"/>
</dbReference>
<dbReference type="PANTHER" id="PTHR14218:SF15">
    <property type="entry name" value="TRIPEPTIDYL-PEPTIDASE 1"/>
    <property type="match status" value="1"/>
</dbReference>
<sequence>MSHLPPGRTRRVLLRTGYALVGALALVTLGSTAPAQAVPQAAAQATAQTAAASTSQVPAVNVCDQHVAPHHAACLALRRTDKLPNTGMALSPNALPSGYGRSDLVSAYNLPSSGGSGQTVAIVDAQDDPNAESDLATYRSTYGLPACTTANGCFKKIDQNGGTNYPSADSGWAGEISLDVDMVSAVCPSCHILLVEATSASMDDLGTAVNQAVAQGAKFVSNSYGGTEDGSEGTADSQYFHHPGVAITASSGDGAYAAGTSYPASSQYVTAVGGTALSRSSGTTRGWTESVWKTSSSEGAGSGCSQDVAKPSWQKDTGCAKRMVSDVSAVADPATGVAVYQTYGGSGWAVYGGTSASSPIIASVYALAGTPGASDIPASYAYAHTGSLYDVTSGDNGSCSPSYFCTAAAGYDGPTGLGTPNGVTAFASGGSTGETVSVTNPGSQSGVVGTAVSQQISATDSAGKTLTYSATGLPAGLAISSSGLISGTPTTAGTSTVTVTASSGTATGSTTFSWTVTSSGGGCTAAQLLGNGGFESGAATPWSLSSGVLNNASSEPAHTGSWDAWFDGYGSTHTDTASQSVTIPATCTSATLSFFLHIDTSESGSTAYDKFTVQVLNSSGTVLGTLATFSNANAATGYAAHSYNLSSYIGKTVTIKFTGTEDSSLQTSFVLDDNALNVS</sequence>
<evidence type="ECO:0000313" key="4">
    <source>
        <dbReference type="Proteomes" id="UP001499854"/>
    </source>
</evidence>
<organism evidence="3 4">
    <name type="scientific">Catenulispora subtropica</name>
    <dbReference type="NCBI Taxonomy" id="450798"/>
    <lineage>
        <taxon>Bacteria</taxon>
        <taxon>Bacillati</taxon>
        <taxon>Actinomycetota</taxon>
        <taxon>Actinomycetes</taxon>
        <taxon>Catenulisporales</taxon>
        <taxon>Catenulisporaceae</taxon>
        <taxon>Catenulispora</taxon>
    </lineage>
</organism>
<gene>
    <name evidence="3" type="ORF">GCM10009838_36710</name>
</gene>
<reference evidence="4" key="1">
    <citation type="journal article" date="2019" name="Int. J. Syst. Evol. Microbiol.">
        <title>The Global Catalogue of Microorganisms (GCM) 10K type strain sequencing project: providing services to taxonomists for standard genome sequencing and annotation.</title>
        <authorList>
            <consortium name="The Broad Institute Genomics Platform"/>
            <consortium name="The Broad Institute Genome Sequencing Center for Infectious Disease"/>
            <person name="Wu L."/>
            <person name="Ma J."/>
        </authorList>
    </citation>
    <scope>NUCLEOTIDE SEQUENCE [LARGE SCALE GENOMIC DNA]</scope>
    <source>
        <strain evidence="4">JCM 16013</strain>
    </source>
</reference>
<evidence type="ECO:0000259" key="2">
    <source>
        <dbReference type="PROSITE" id="PS51695"/>
    </source>
</evidence>
<dbReference type="Gene3D" id="3.40.50.200">
    <property type="entry name" value="Peptidase S8/S53 domain"/>
    <property type="match status" value="1"/>
</dbReference>
<accession>A0ABP5D6S6</accession>
<dbReference type="InterPro" id="IPR036852">
    <property type="entry name" value="Peptidase_S8/S53_dom_sf"/>
</dbReference>
<dbReference type="PANTHER" id="PTHR14218">
    <property type="entry name" value="PROTEASE S8 TRIPEPTIDYL PEPTIDASE I CLN2"/>
    <property type="match status" value="1"/>
</dbReference>
<evidence type="ECO:0000256" key="1">
    <source>
        <dbReference type="SAM" id="SignalP"/>
    </source>
</evidence>
<comment type="caution">
    <text evidence="3">The sequence shown here is derived from an EMBL/GenBank/DDBJ whole genome shotgun (WGS) entry which is preliminary data.</text>
</comment>
<proteinExistence type="predicted"/>
<dbReference type="InterPro" id="IPR015919">
    <property type="entry name" value="Cadherin-like_sf"/>
</dbReference>
<dbReference type="InterPro" id="IPR050819">
    <property type="entry name" value="Tripeptidyl-peptidase_I"/>
</dbReference>
<dbReference type="EMBL" id="BAAAQM010000019">
    <property type="protein sequence ID" value="GAA1973517.1"/>
    <property type="molecule type" value="Genomic_DNA"/>
</dbReference>
<keyword evidence="1" id="KW-0732">Signal</keyword>
<feature type="domain" description="Peptidase S53" evidence="2">
    <location>
        <begin position="89"/>
        <end position="432"/>
    </location>
</feature>
<keyword evidence="4" id="KW-1185">Reference proteome</keyword>
<dbReference type="PROSITE" id="PS51695">
    <property type="entry name" value="SEDOLISIN"/>
    <property type="match status" value="1"/>
</dbReference>
<name>A0ABP5D6S6_9ACTN</name>
<dbReference type="InterPro" id="IPR030400">
    <property type="entry name" value="Sedolisin_dom"/>
</dbReference>
<dbReference type="Gene3D" id="2.60.40.10">
    <property type="entry name" value="Immunoglobulins"/>
    <property type="match status" value="1"/>
</dbReference>
<feature type="signal peptide" evidence="1">
    <location>
        <begin position="1"/>
        <end position="37"/>
    </location>
</feature>
<dbReference type="InterPro" id="IPR006311">
    <property type="entry name" value="TAT_signal"/>
</dbReference>
<dbReference type="InterPro" id="IPR013783">
    <property type="entry name" value="Ig-like_fold"/>
</dbReference>
<feature type="chain" id="PRO_5045947947" description="Peptidase S53 domain-containing protein" evidence="1">
    <location>
        <begin position="38"/>
        <end position="679"/>
    </location>
</feature>
<dbReference type="CDD" id="cd04056">
    <property type="entry name" value="Peptidases_S53"/>
    <property type="match status" value="1"/>
</dbReference>
<dbReference type="PROSITE" id="PS51318">
    <property type="entry name" value="TAT"/>
    <property type="match status" value="1"/>
</dbReference>
<dbReference type="Proteomes" id="UP001499854">
    <property type="component" value="Unassembled WGS sequence"/>
</dbReference>
<protein>
    <recommendedName>
        <fullName evidence="2">Peptidase S53 domain-containing protein</fullName>
    </recommendedName>
</protein>
<dbReference type="RefSeq" id="WP_344658262.1">
    <property type="nucleotide sequence ID" value="NZ_BAAAQM010000019.1"/>
</dbReference>
<evidence type="ECO:0000313" key="3">
    <source>
        <dbReference type="EMBL" id="GAA1973517.1"/>
    </source>
</evidence>
<dbReference type="SUPFAM" id="SSF52743">
    <property type="entry name" value="Subtilisin-like"/>
    <property type="match status" value="1"/>
</dbReference>